<dbReference type="Proteomes" id="UP001208935">
    <property type="component" value="Unassembled WGS sequence"/>
</dbReference>
<dbReference type="RefSeq" id="WP_010109741.1">
    <property type="nucleotide sequence ID" value="NZ_QZCV01000001.1"/>
</dbReference>
<dbReference type="EMBL" id="QZCW01000001">
    <property type="protein sequence ID" value="MCW5321119.1"/>
    <property type="molecule type" value="Genomic_DNA"/>
</dbReference>
<protein>
    <recommendedName>
        <fullName evidence="3">Tellurite resistance protein TerB</fullName>
    </recommendedName>
</protein>
<evidence type="ECO:0000313" key="2">
    <source>
        <dbReference type="Proteomes" id="UP001208935"/>
    </source>
</evidence>
<organism evidence="1 2">
    <name type="scientific">Verminephrobacter aporrectodeae subsp. tuberculatae</name>
    <dbReference type="NCBI Taxonomy" id="1110392"/>
    <lineage>
        <taxon>Bacteria</taxon>
        <taxon>Pseudomonadati</taxon>
        <taxon>Pseudomonadota</taxon>
        <taxon>Betaproteobacteria</taxon>
        <taxon>Burkholderiales</taxon>
        <taxon>Comamonadaceae</taxon>
        <taxon>Verminephrobacter</taxon>
    </lineage>
</organism>
<sequence length="145" mass="15458">MNLNIRLSPAQTTALTAAMLAVAHVDGVHPAEIQLIRQFYEGGREGDMPAFADVQDAHLRAVPLLQQLSFDPEFAEALVGLCLMVGYSDGSLTDPEKDTALGLARSYGVSTAQFDEQLQIVRDSLLCSLASLPDTASVAALAKEL</sequence>
<proteinExistence type="predicted"/>
<evidence type="ECO:0008006" key="3">
    <source>
        <dbReference type="Google" id="ProtNLM"/>
    </source>
</evidence>
<dbReference type="SUPFAM" id="SSF158682">
    <property type="entry name" value="TerB-like"/>
    <property type="match status" value="1"/>
</dbReference>
<accession>A0ABT3KS23</accession>
<dbReference type="GeneID" id="77321075"/>
<keyword evidence="2" id="KW-1185">Reference proteome</keyword>
<evidence type="ECO:0000313" key="1">
    <source>
        <dbReference type="EMBL" id="MCW5321119.1"/>
    </source>
</evidence>
<name>A0ABT3KS23_9BURK</name>
<comment type="caution">
    <text evidence="1">The sequence shown here is derived from an EMBL/GenBank/DDBJ whole genome shotgun (WGS) entry which is preliminary data.</text>
</comment>
<dbReference type="CDD" id="cd07177">
    <property type="entry name" value="terB_like"/>
    <property type="match status" value="1"/>
</dbReference>
<gene>
    <name evidence="1" type="ORF">D5039_08080</name>
</gene>
<dbReference type="Gene3D" id="1.10.3680.10">
    <property type="entry name" value="TerB-like"/>
    <property type="match status" value="1"/>
</dbReference>
<reference evidence="2" key="1">
    <citation type="submission" date="2023-07" db="EMBL/GenBank/DDBJ databases">
        <title>Verminephrobacter genomes.</title>
        <authorList>
            <person name="Lund M.B."/>
        </authorList>
    </citation>
    <scope>NUCLEOTIDE SEQUENCE [LARGE SCALE GENOMIC DNA]</scope>
    <source>
        <strain evidence="2">AtM5-05</strain>
    </source>
</reference>
<dbReference type="InterPro" id="IPR029024">
    <property type="entry name" value="TerB-like"/>
</dbReference>